<evidence type="ECO:0000256" key="5">
    <source>
        <dbReference type="ARBA" id="ARBA00023136"/>
    </source>
</evidence>
<evidence type="ECO:0000259" key="9">
    <source>
        <dbReference type="Pfam" id="PF02687"/>
    </source>
</evidence>
<keyword evidence="3 8" id="KW-0812">Transmembrane</keyword>
<evidence type="ECO:0000256" key="6">
    <source>
        <dbReference type="ARBA" id="ARBA00038076"/>
    </source>
</evidence>
<evidence type="ECO:0000256" key="1">
    <source>
        <dbReference type="ARBA" id="ARBA00004651"/>
    </source>
</evidence>
<feature type="transmembrane region" description="Helical" evidence="8">
    <location>
        <begin position="333"/>
        <end position="356"/>
    </location>
</feature>
<feature type="transmembrane region" description="Helical" evidence="8">
    <location>
        <begin position="427"/>
        <end position="452"/>
    </location>
</feature>
<comment type="caution">
    <text evidence="10">The sequence shown here is derived from an EMBL/GenBank/DDBJ whole genome shotgun (WGS) entry which is preliminary data.</text>
</comment>
<evidence type="ECO:0000256" key="4">
    <source>
        <dbReference type="ARBA" id="ARBA00022989"/>
    </source>
</evidence>
<feature type="compositionally biased region" description="Polar residues" evidence="7">
    <location>
        <begin position="276"/>
        <end position="306"/>
    </location>
</feature>
<comment type="subcellular location">
    <subcellularLocation>
        <location evidence="1">Cell membrane</location>
        <topology evidence="1">Multi-pass membrane protein</topology>
    </subcellularLocation>
</comment>
<dbReference type="EMBL" id="QUAH01000007">
    <property type="protein sequence ID" value="RFT15634.1"/>
    <property type="molecule type" value="Genomic_DNA"/>
</dbReference>
<sequence>MKVLFKLAVRNLLAAGLRTWLNVIVLSLTFVVIIAAQGLFRGMGDQAARASIDYEFGGGQFWHPAYDPYDPLTIQDAHGPIPPELEPLLDSGQATPILIIQGTLYPQGRFLPVLIRGIDPAQDVLKLPSHFLAASDQPLSSQPRTKAASIPDEIPAMIGTRMATAARLSVGDTVILRWRDARGVFDARTIRIVHIFRTIVQSVDAGQVWLPLPVLQSLAGMPGEATIITLAPGATPPLFTKALAQGVSVFASAIFDPHLPNSDRGPDSRLIPETGAMSQQSYENKTNEKPYTSIKNEPSPAPTRSNPGWVYRDQRFLLRDIDQLVAAKTAGSATVYIILLFMSLLAIFDTQVLNIFHRIKEIGTLVALGLTRRQVVLLLTLEGTLHAVLAAILAAIYGYPLLSAFARTGWKMPEAFDSFGIALGERLVPVFTGGIIIGTVILIMGLTAIVSFMPARRLSRLRPTDALRGKLQ</sequence>
<feature type="transmembrane region" description="Helical" evidence="8">
    <location>
        <begin position="20"/>
        <end position="40"/>
    </location>
</feature>
<accession>A0A3E2BLR7</accession>
<evidence type="ECO:0000256" key="8">
    <source>
        <dbReference type="SAM" id="Phobius"/>
    </source>
</evidence>
<evidence type="ECO:0000256" key="2">
    <source>
        <dbReference type="ARBA" id="ARBA00022475"/>
    </source>
</evidence>
<keyword evidence="2" id="KW-1003">Cell membrane</keyword>
<dbReference type="Pfam" id="PF02687">
    <property type="entry name" value="FtsX"/>
    <property type="match status" value="1"/>
</dbReference>
<dbReference type="InterPro" id="IPR003838">
    <property type="entry name" value="ABC3_permease_C"/>
</dbReference>
<gene>
    <name evidence="10" type="ORF">OP8BY_0009</name>
</gene>
<evidence type="ECO:0000313" key="11">
    <source>
        <dbReference type="Proteomes" id="UP000257323"/>
    </source>
</evidence>
<evidence type="ECO:0000256" key="3">
    <source>
        <dbReference type="ARBA" id="ARBA00022692"/>
    </source>
</evidence>
<comment type="similarity">
    <text evidence="6">Belongs to the ABC-4 integral membrane protein family.</text>
</comment>
<proteinExistence type="inferred from homology"/>
<dbReference type="Proteomes" id="UP000257323">
    <property type="component" value="Unassembled WGS sequence"/>
</dbReference>
<evidence type="ECO:0000313" key="10">
    <source>
        <dbReference type="EMBL" id="RFT15634.1"/>
    </source>
</evidence>
<dbReference type="PANTHER" id="PTHR30572:SF4">
    <property type="entry name" value="ABC TRANSPORTER PERMEASE YTRF"/>
    <property type="match status" value="1"/>
</dbReference>
<dbReference type="GO" id="GO:0005886">
    <property type="term" value="C:plasma membrane"/>
    <property type="evidence" value="ECO:0007669"/>
    <property type="project" value="UniProtKB-SubCell"/>
</dbReference>
<keyword evidence="5 8" id="KW-0472">Membrane</keyword>
<organism evidence="10 11">
    <name type="scientific">Candidatus Saccharicenans subterraneus</name>
    <dbReference type="NCBI Taxonomy" id="2508984"/>
    <lineage>
        <taxon>Bacteria</taxon>
        <taxon>Candidatus Aminicenantota</taxon>
        <taxon>Candidatus Aminicenantia</taxon>
        <taxon>Candidatus Aminicenantales</taxon>
        <taxon>Candidatus Saccharicenantaceae</taxon>
        <taxon>Candidatus Saccharicenans</taxon>
    </lineage>
</organism>
<dbReference type="PANTHER" id="PTHR30572">
    <property type="entry name" value="MEMBRANE COMPONENT OF TRANSPORTER-RELATED"/>
    <property type="match status" value="1"/>
</dbReference>
<dbReference type="InterPro" id="IPR050250">
    <property type="entry name" value="Macrolide_Exporter_MacB"/>
</dbReference>
<keyword evidence="4 8" id="KW-1133">Transmembrane helix</keyword>
<name>A0A3E2BLR7_9BACT</name>
<reference evidence="10 11" key="1">
    <citation type="submission" date="2018-08" db="EMBL/GenBank/DDBJ databases">
        <title>Genome analysis of the thermophilic bacterium of the candidate phylum Aminicenantes from deep subsurface aquifer revealed its physiology and ecological role.</title>
        <authorList>
            <person name="Kadnikov V.V."/>
            <person name="Mardanov A.V."/>
            <person name="Beletsky A.V."/>
            <person name="Karnachuk O.V."/>
            <person name="Ravin N.V."/>
        </authorList>
    </citation>
    <scope>NUCLEOTIDE SEQUENCE [LARGE SCALE GENOMIC DNA]</scope>
    <source>
        <strain evidence="10">BY38</strain>
    </source>
</reference>
<dbReference type="GO" id="GO:0022857">
    <property type="term" value="F:transmembrane transporter activity"/>
    <property type="evidence" value="ECO:0007669"/>
    <property type="project" value="TreeGrafter"/>
</dbReference>
<feature type="transmembrane region" description="Helical" evidence="8">
    <location>
        <begin position="376"/>
        <end position="399"/>
    </location>
</feature>
<dbReference type="AlphaFoldDB" id="A0A3E2BLR7"/>
<feature type="region of interest" description="Disordered" evidence="7">
    <location>
        <begin position="260"/>
        <end position="307"/>
    </location>
</feature>
<feature type="domain" description="ABC3 transporter permease C-terminal" evidence="9">
    <location>
        <begin position="335"/>
        <end position="461"/>
    </location>
</feature>
<protein>
    <submittedName>
        <fullName evidence="10">ABC transporter, permease protein</fullName>
    </submittedName>
</protein>
<evidence type="ECO:0000256" key="7">
    <source>
        <dbReference type="SAM" id="MobiDB-lite"/>
    </source>
</evidence>